<evidence type="ECO:0000313" key="2">
    <source>
        <dbReference type="EMBL" id="KOS68340.1"/>
    </source>
</evidence>
<keyword evidence="1" id="KW-0472">Membrane</keyword>
<sequence length="165" mass="19069">MKILSEHLEKSSIPFEVDIEAILKPSNDDFYKLFYTVEVRKKHAEQAESIITQYVSQEDLNHWYKVAKKKSRKLERKEKAFYLFAAFIYFIAVGAIEMGKSFGTDIVPSIGCAVVLIGGVFMTKKHYKEMKQESGDLRENNMMLMSFGIGMIFYAFTSFVSVLRF</sequence>
<keyword evidence="3" id="KW-1185">Reference proteome</keyword>
<organism evidence="2 3">
    <name type="scientific">Lysinibacillus contaminans</name>
    <dbReference type="NCBI Taxonomy" id="1293441"/>
    <lineage>
        <taxon>Bacteria</taxon>
        <taxon>Bacillati</taxon>
        <taxon>Bacillota</taxon>
        <taxon>Bacilli</taxon>
        <taxon>Bacillales</taxon>
        <taxon>Bacillaceae</taxon>
        <taxon>Lysinibacillus</taxon>
    </lineage>
</organism>
<evidence type="ECO:0008006" key="4">
    <source>
        <dbReference type="Google" id="ProtNLM"/>
    </source>
</evidence>
<dbReference type="RefSeq" id="WP_053583165.1">
    <property type="nucleotide sequence ID" value="NZ_LGRV01000003.1"/>
</dbReference>
<feature type="transmembrane region" description="Helical" evidence="1">
    <location>
        <begin position="143"/>
        <end position="163"/>
    </location>
</feature>
<evidence type="ECO:0000256" key="1">
    <source>
        <dbReference type="SAM" id="Phobius"/>
    </source>
</evidence>
<dbReference type="Proteomes" id="UP000050668">
    <property type="component" value="Unassembled WGS sequence"/>
</dbReference>
<keyword evidence="1" id="KW-0812">Transmembrane</keyword>
<feature type="transmembrane region" description="Helical" evidence="1">
    <location>
        <begin position="102"/>
        <end position="122"/>
    </location>
</feature>
<gene>
    <name evidence="2" type="ORF">AEA09_07070</name>
</gene>
<proteinExistence type="predicted"/>
<keyword evidence="1" id="KW-1133">Transmembrane helix</keyword>
<name>A0ABR5K0W6_9BACI</name>
<comment type="caution">
    <text evidence="2">The sequence shown here is derived from an EMBL/GenBank/DDBJ whole genome shotgun (WGS) entry which is preliminary data.</text>
</comment>
<evidence type="ECO:0000313" key="3">
    <source>
        <dbReference type="Proteomes" id="UP000050668"/>
    </source>
</evidence>
<reference evidence="3" key="1">
    <citation type="submission" date="2015-07" db="EMBL/GenBank/DDBJ databases">
        <title>Fjat-14205 dsm 2895.</title>
        <authorList>
            <person name="Liu B."/>
            <person name="Wang J."/>
            <person name="Zhu Y."/>
            <person name="Liu G."/>
            <person name="Chen Q."/>
            <person name="Chen Z."/>
            <person name="Lan J."/>
            <person name="Che J."/>
            <person name="Ge C."/>
            <person name="Shi H."/>
            <person name="Pan Z."/>
            <person name="Liu X."/>
        </authorList>
    </citation>
    <scope>NUCLEOTIDE SEQUENCE [LARGE SCALE GENOMIC DNA]</scope>
    <source>
        <strain evidence="3">DSM 25560</strain>
    </source>
</reference>
<feature type="transmembrane region" description="Helical" evidence="1">
    <location>
        <begin position="80"/>
        <end position="96"/>
    </location>
</feature>
<dbReference type="EMBL" id="LGRV01000003">
    <property type="protein sequence ID" value="KOS68340.1"/>
    <property type="molecule type" value="Genomic_DNA"/>
</dbReference>
<accession>A0ABR5K0W6</accession>
<protein>
    <recommendedName>
        <fullName evidence="4">DUF2157 domain-containing protein</fullName>
    </recommendedName>
</protein>